<organism evidence="3 4">
    <name type="scientific">Microbacter margulisiae</name>
    <dbReference type="NCBI Taxonomy" id="1350067"/>
    <lineage>
        <taxon>Bacteria</taxon>
        <taxon>Pseudomonadati</taxon>
        <taxon>Bacteroidota</taxon>
        <taxon>Bacteroidia</taxon>
        <taxon>Bacteroidales</taxon>
        <taxon>Porphyromonadaceae</taxon>
        <taxon>Microbacter</taxon>
    </lineage>
</organism>
<dbReference type="EMBL" id="JACHYB010000001">
    <property type="protein sequence ID" value="MBB3186900.1"/>
    <property type="molecule type" value="Genomic_DNA"/>
</dbReference>
<dbReference type="SUPFAM" id="SSF56214">
    <property type="entry name" value="4'-phosphopantetheinyl transferase"/>
    <property type="match status" value="2"/>
</dbReference>
<dbReference type="InterPro" id="IPR008278">
    <property type="entry name" value="4-PPantetheinyl_Trfase_dom"/>
</dbReference>
<dbReference type="GO" id="GO:0008897">
    <property type="term" value="F:holo-[acyl-carrier-protein] synthase activity"/>
    <property type="evidence" value="ECO:0007669"/>
    <property type="project" value="InterPro"/>
</dbReference>
<keyword evidence="4" id="KW-1185">Reference proteome</keyword>
<proteinExistence type="predicted"/>
<dbReference type="RefSeq" id="WP_183412736.1">
    <property type="nucleotide sequence ID" value="NZ_JACHYB010000001.1"/>
</dbReference>
<accession>A0A7W5DQG7</accession>
<evidence type="ECO:0000313" key="3">
    <source>
        <dbReference type="EMBL" id="MBB3186900.1"/>
    </source>
</evidence>
<evidence type="ECO:0000259" key="2">
    <source>
        <dbReference type="Pfam" id="PF01648"/>
    </source>
</evidence>
<sequence>MLIQKKWTHEKALIGIWHITETEDQLLSLHNYPVKWLNELQAISHSGRRCEKLAVRALLRELTGADHTILYDENGKPYLEDGSFKISISHTTGYACIILHPDMAVAIDIEANTPRAAKIQQRFLSPSELKLANHSPGFVVPLLLWTAKEALYKLISNPSVDFVHHLQVIDIKMDKQEMKGCVKDTETSFTLYFNIETDFVLTYVCSNLEHKSPQNLE</sequence>
<dbReference type="Pfam" id="PF01648">
    <property type="entry name" value="ACPS"/>
    <property type="match status" value="1"/>
</dbReference>
<dbReference type="GO" id="GO:0000287">
    <property type="term" value="F:magnesium ion binding"/>
    <property type="evidence" value="ECO:0007669"/>
    <property type="project" value="InterPro"/>
</dbReference>
<evidence type="ECO:0000313" key="4">
    <source>
        <dbReference type="Proteomes" id="UP000544222"/>
    </source>
</evidence>
<dbReference type="InterPro" id="IPR037143">
    <property type="entry name" value="4-PPantetheinyl_Trfase_dom_sf"/>
</dbReference>
<keyword evidence="1 3" id="KW-0808">Transferase</keyword>
<dbReference type="AlphaFoldDB" id="A0A7W5DQG7"/>
<protein>
    <submittedName>
        <fullName evidence="3">Phosphopantetheinyl transferase</fullName>
    </submittedName>
</protein>
<name>A0A7W5DQG7_9PORP</name>
<comment type="caution">
    <text evidence="3">The sequence shown here is derived from an EMBL/GenBank/DDBJ whole genome shotgun (WGS) entry which is preliminary data.</text>
</comment>
<dbReference type="Gene3D" id="3.90.470.20">
    <property type="entry name" value="4'-phosphopantetheinyl transferase domain"/>
    <property type="match status" value="2"/>
</dbReference>
<gene>
    <name evidence="3" type="ORF">FHX64_001063</name>
</gene>
<reference evidence="3 4" key="1">
    <citation type="submission" date="2020-08" db="EMBL/GenBank/DDBJ databases">
        <title>Genomic Encyclopedia of Type Strains, Phase IV (KMG-IV): sequencing the most valuable type-strain genomes for metagenomic binning, comparative biology and taxonomic classification.</title>
        <authorList>
            <person name="Goeker M."/>
        </authorList>
    </citation>
    <scope>NUCLEOTIDE SEQUENCE [LARGE SCALE GENOMIC DNA]</scope>
    <source>
        <strain evidence="3 4">DSM 27471</strain>
    </source>
</reference>
<dbReference type="Proteomes" id="UP000544222">
    <property type="component" value="Unassembled WGS sequence"/>
</dbReference>
<feature type="domain" description="4'-phosphopantetheinyl transferase" evidence="2">
    <location>
        <begin position="105"/>
        <end position="177"/>
    </location>
</feature>
<evidence type="ECO:0000256" key="1">
    <source>
        <dbReference type="ARBA" id="ARBA00022679"/>
    </source>
</evidence>